<dbReference type="PATRIC" id="fig|449.7.peg.17"/>
<dbReference type="STRING" id="449.LHA_2448"/>
<dbReference type="AlphaFoldDB" id="A0A0A8UVC1"/>
<dbReference type="RefSeq" id="WP_045106663.1">
    <property type="nucleotide sequence ID" value="NZ_LN681225.1"/>
</dbReference>
<accession>A0A0A8UVC1</accession>
<evidence type="ECO:0000313" key="2">
    <source>
        <dbReference type="Proteomes" id="UP000032803"/>
    </source>
</evidence>
<sequence>MTIHVFVGVGPANLHRAIKIRKLDPKAELIFIDKRLQPGSEEQIDRKHARANIFRFENKYVTDKLIDDNVNLKGLIHQRKFDVAKAFQFGDDNVFSSEDFTQIQIRDLQLAFFKTLFAAEKTPILINTNIESSTHKKIAQDVTEIVEKVLRKKLSPDEEVKIHIASGALMDNPEKHEIVYPEKTTHYMPEATDDVKSMTVTPLHGTTTYFIKDPATGENKVTCDELRDNQCSLDTTPWQEPLKKFGWNLVRPPRIRVFYANDILYIGSEIPVSMSETAMPDKKAFEQAVADYNRTIATLVFPKIASTIKNLPVNEHLRTRFATPRGERGDVIHTIPTTEDTPGITIFHHGDARYLPHYQTGSGFVTAFLQNELYAEIYGCQTFTELADFITRHTGEGVDETTIKSKYLQLVDPQNNKLSPEAREKAAFEACQKELFMAFSRDIIEENKAKVGRYLNALHRQELKAFAEDEMVFDRILQAYSNHTGIQFGEEDFNTSTQRMLAVIELLKTNNIGFLREILPQLLNKDFTRVDNKQLLYIRDMHVIDYENNLPRDESNTLSDEITTEQRQVRAIISRTTTDKLIQDLFQKQTFPMDVSVEPKDLGSINKDPLHHLLDTIVNTNDSLGVAGNLKHFISLDDKQLVTAITRVADEFNKRPDLHRRAAVPVFFTGKHSATIHEFVRQLREIATENSQNPDLMRIKTVDSVLEFQKKLQDGHSRRTLAALKEISNEVFTLANSQHFEMSPSQ</sequence>
<protein>
    <submittedName>
        <fullName evidence="1">Uncharacterized protein</fullName>
    </submittedName>
</protein>
<organism evidence="1 2">
    <name type="scientific">Legionella hackeliae</name>
    <dbReference type="NCBI Taxonomy" id="449"/>
    <lineage>
        <taxon>Bacteria</taxon>
        <taxon>Pseudomonadati</taxon>
        <taxon>Pseudomonadota</taxon>
        <taxon>Gammaproteobacteria</taxon>
        <taxon>Legionellales</taxon>
        <taxon>Legionellaceae</taxon>
        <taxon>Legionella</taxon>
    </lineage>
</organism>
<name>A0A0A8UVC1_LEGHA</name>
<gene>
    <name evidence="1" type="ORF">LHA_2448</name>
</gene>
<proteinExistence type="predicted"/>
<dbReference type="KEGG" id="lha:LHA_2448"/>
<dbReference type="HOGENOM" id="CLU_389708_0_0_6"/>
<dbReference type="Proteomes" id="UP000032803">
    <property type="component" value="Chromosome I"/>
</dbReference>
<reference evidence="2" key="1">
    <citation type="submission" date="2014-09" db="EMBL/GenBank/DDBJ databases">
        <authorList>
            <person name="Gomez-Valero L."/>
        </authorList>
    </citation>
    <scope>NUCLEOTIDE SEQUENCE [LARGE SCALE GENOMIC DNA]</scope>
    <source>
        <strain evidence="2">ATCC35250</strain>
    </source>
</reference>
<keyword evidence="2" id="KW-1185">Reference proteome</keyword>
<dbReference type="EMBL" id="LN681225">
    <property type="protein sequence ID" value="CEK11461.1"/>
    <property type="molecule type" value="Genomic_DNA"/>
</dbReference>
<dbReference type="OrthoDB" id="5652630at2"/>
<evidence type="ECO:0000313" key="1">
    <source>
        <dbReference type="EMBL" id="CEK11461.1"/>
    </source>
</evidence>